<reference evidence="1 2" key="1">
    <citation type="submission" date="2017-02" db="EMBL/GenBank/DDBJ databases">
        <title>The complete genomic sequence of a novel cold adapted crude oil-degrading bacterium Planococcus qaidamina Y42.</title>
        <authorList>
            <person name="Yang R."/>
        </authorList>
    </citation>
    <scope>NUCLEOTIDE SEQUENCE [LARGE SCALE GENOMIC DNA]</scope>
    <source>
        <strain evidence="1 2">Y42</strain>
    </source>
</reference>
<dbReference type="InterPro" id="IPR021596">
    <property type="entry name" value="DUF3219"/>
</dbReference>
<evidence type="ECO:0000313" key="2">
    <source>
        <dbReference type="Proteomes" id="UP000188184"/>
    </source>
</evidence>
<organism evidence="1 2">
    <name type="scientific">Planococcus lenghuensis</name>
    <dbReference type="NCBI Taxonomy" id="2213202"/>
    <lineage>
        <taxon>Bacteria</taxon>
        <taxon>Bacillati</taxon>
        <taxon>Bacillota</taxon>
        <taxon>Bacilli</taxon>
        <taxon>Bacillales</taxon>
        <taxon>Caryophanaceae</taxon>
        <taxon>Planococcus</taxon>
    </lineage>
</organism>
<evidence type="ECO:0000313" key="1">
    <source>
        <dbReference type="EMBL" id="AQQ54951.1"/>
    </source>
</evidence>
<name>A0A1Q2L3E8_9BACL</name>
<dbReference type="KEGG" id="pmar:B0X71_01670"/>
<evidence type="ECO:0008006" key="3">
    <source>
        <dbReference type="Google" id="ProtNLM"/>
    </source>
</evidence>
<keyword evidence="2" id="KW-1185">Reference proteome</keyword>
<dbReference type="Gene3D" id="2.40.30.80">
    <property type="entry name" value="YkvR-like"/>
    <property type="match status" value="1"/>
</dbReference>
<dbReference type="Pfam" id="PF11514">
    <property type="entry name" value="DUF3219"/>
    <property type="match status" value="1"/>
</dbReference>
<dbReference type="Proteomes" id="UP000188184">
    <property type="component" value="Chromosome"/>
</dbReference>
<dbReference type="EMBL" id="CP019640">
    <property type="protein sequence ID" value="AQQ54951.1"/>
    <property type="molecule type" value="Genomic_DNA"/>
</dbReference>
<sequence>MINGRIFDVTGFFEKEHLGRRIVGFDFQVTHESYHDVTVLLYENDFRVEIPSLEVDFQAVIHNYFTSFTNLYEEGAVGDFHLELIEKR</sequence>
<gene>
    <name evidence="1" type="ORF">B0X71_01670</name>
</gene>
<proteinExistence type="predicted"/>
<protein>
    <recommendedName>
        <fullName evidence="3">DUF3219 family protein</fullName>
    </recommendedName>
</protein>
<dbReference type="OrthoDB" id="2920197at2"/>
<dbReference type="AlphaFoldDB" id="A0A1Q2L3E8"/>
<accession>A0A1Q2L3E8</accession>
<dbReference type="SUPFAM" id="SSF159173">
    <property type="entry name" value="YkvR-like"/>
    <property type="match status" value="1"/>
</dbReference>
<dbReference type="InterPro" id="IPR023105">
    <property type="entry name" value="YkvR-like_sf"/>
</dbReference>